<proteinExistence type="predicted"/>
<evidence type="ECO:0000313" key="2">
    <source>
        <dbReference type="Proteomes" id="UP000315995"/>
    </source>
</evidence>
<dbReference type="EMBL" id="CP041186">
    <property type="protein sequence ID" value="QDG54927.1"/>
    <property type="molecule type" value="Genomic_DNA"/>
</dbReference>
<sequence length="90" mass="9758">MTLGLVFFLAGTVGLLRFPDVYTRLHTVTKADNVGLGLIIFGLAVDAQSVWEVVELFLVWGLVMVASTTAAHLISRRALAQGITPWKESS</sequence>
<dbReference type="Proteomes" id="UP000315995">
    <property type="component" value="Chromosome"/>
</dbReference>
<name>A0A4Y6Q447_PERCE</name>
<dbReference type="PANTHER" id="PTHR34703:SF1">
    <property type="entry name" value="ANTIPORTER SUBUNIT MNHG2-RELATED"/>
    <property type="match status" value="1"/>
</dbReference>
<accession>A0A4Y6Q447</accession>
<dbReference type="PANTHER" id="PTHR34703">
    <property type="entry name" value="ANTIPORTER SUBUNIT MNHG2-RELATED"/>
    <property type="match status" value="1"/>
</dbReference>
<dbReference type="NCBIfam" id="TIGR01300">
    <property type="entry name" value="CPA3_mnhG_phaG"/>
    <property type="match status" value="1"/>
</dbReference>
<protein>
    <submittedName>
        <fullName evidence="1">Monovalent cation/H(+) antiporter subunit G</fullName>
    </submittedName>
</protein>
<gene>
    <name evidence="1" type="ORF">FIV42_20320</name>
</gene>
<reference evidence="1 2" key="1">
    <citation type="submission" date="2019-06" db="EMBL/GenBank/DDBJ databases">
        <title>Persicimonas caeni gen. nov., sp. nov., a predatory bacterium isolated from solar saltern.</title>
        <authorList>
            <person name="Wang S."/>
        </authorList>
    </citation>
    <scope>NUCLEOTIDE SEQUENCE [LARGE SCALE GENOMIC DNA]</scope>
    <source>
        <strain evidence="1 2">YN101</strain>
    </source>
</reference>
<organism evidence="1 2">
    <name type="scientific">Persicimonas caeni</name>
    <dbReference type="NCBI Taxonomy" id="2292766"/>
    <lineage>
        <taxon>Bacteria</taxon>
        <taxon>Deltaproteobacteria</taxon>
        <taxon>Bradymonadales</taxon>
        <taxon>Bradymonadaceae</taxon>
        <taxon>Persicimonas</taxon>
    </lineage>
</organism>
<dbReference type="OrthoDB" id="5346950at2"/>
<dbReference type="GO" id="GO:0015385">
    <property type="term" value="F:sodium:proton antiporter activity"/>
    <property type="evidence" value="ECO:0007669"/>
    <property type="project" value="TreeGrafter"/>
</dbReference>
<keyword evidence="2" id="KW-1185">Reference proteome</keyword>
<dbReference type="AlphaFoldDB" id="A0A4Y6Q447"/>
<accession>A0A5B8YGB4</accession>
<dbReference type="Pfam" id="PF03334">
    <property type="entry name" value="PhaG_MnhG_YufB"/>
    <property type="match status" value="1"/>
</dbReference>
<evidence type="ECO:0000313" key="1">
    <source>
        <dbReference type="EMBL" id="QDG54927.1"/>
    </source>
</evidence>
<dbReference type="InterPro" id="IPR005133">
    <property type="entry name" value="PhaG_MnhG_YufB"/>
</dbReference>